<evidence type="ECO:0000313" key="2">
    <source>
        <dbReference type="Proteomes" id="UP000002487"/>
    </source>
</evidence>
<dbReference type="STRING" id="188937.MA_3939"/>
<reference evidence="1 2" key="1">
    <citation type="journal article" date="2002" name="Genome Res.">
        <title>The genome of Methanosarcina acetivorans reveals extensive metabolic and physiological diversity.</title>
        <authorList>
            <person name="Galagan J.E."/>
            <person name="Nusbaum C."/>
            <person name="Roy A."/>
            <person name="Endrizzi M.G."/>
            <person name="Macdonald P."/>
            <person name="FitzHugh W."/>
            <person name="Calvo S."/>
            <person name="Engels R."/>
            <person name="Smirnov S."/>
            <person name="Atnoor D."/>
            <person name="Brown A."/>
            <person name="Allen N."/>
            <person name="Naylor J."/>
            <person name="Stange-Thomann N."/>
            <person name="DeArellano K."/>
            <person name="Johnson R."/>
            <person name="Linton L."/>
            <person name="McEwan P."/>
            <person name="McKernan K."/>
            <person name="Talamas J."/>
            <person name="Tirrell A."/>
            <person name="Ye W."/>
            <person name="Zimmer A."/>
            <person name="Barber R.D."/>
            <person name="Cann I."/>
            <person name="Graham D.E."/>
            <person name="Grahame D.A."/>
            <person name="Guss A."/>
            <person name="Hedderich R."/>
            <person name="Ingram-Smith C."/>
            <person name="Kuettner C.H."/>
            <person name="Krzycki J.A."/>
            <person name="Leigh J.A."/>
            <person name="Li W."/>
            <person name="Liu J."/>
            <person name="Mukhopadhyay B."/>
            <person name="Reeve J.N."/>
            <person name="Smith K."/>
            <person name="Springer T.A."/>
            <person name="Umayam L.A."/>
            <person name="White O."/>
            <person name="White R.H."/>
            <person name="de Macario E.C."/>
            <person name="Ferry J.G."/>
            <person name="Jarrell K.F."/>
            <person name="Jing H."/>
            <person name="Macario A.J.L."/>
            <person name="Paulsen I."/>
            <person name="Pritchett M."/>
            <person name="Sowers K.R."/>
            <person name="Swanson R.V."/>
            <person name="Zinder S.H."/>
            <person name="Lander E."/>
            <person name="Metcalf W.W."/>
            <person name="Birren B."/>
        </authorList>
    </citation>
    <scope>NUCLEOTIDE SEQUENCE [LARGE SCALE GENOMIC DNA]</scope>
    <source>
        <strain evidence="2">ATCC 35395 / DSM 2834 / JCM 12185 / C2A</strain>
    </source>
</reference>
<evidence type="ECO:0000313" key="1">
    <source>
        <dbReference type="EMBL" id="AAM07290.1"/>
    </source>
</evidence>
<proteinExistence type="predicted"/>
<keyword evidence="2" id="KW-1185">Reference proteome</keyword>
<dbReference type="KEGG" id="mac:MA_3939"/>
<dbReference type="PIRSF" id="PIRSF037181">
    <property type="entry name" value="DGC"/>
    <property type="match status" value="1"/>
</dbReference>
<dbReference type="PhylomeDB" id="Q8TJ49"/>
<dbReference type="InParanoid" id="Q8TJ49"/>
<dbReference type="EnsemblBacteria" id="AAM07290">
    <property type="protein sequence ID" value="AAM07290"/>
    <property type="gene ID" value="MA_3939"/>
</dbReference>
<dbReference type="InterPro" id="IPR014958">
    <property type="entry name" value="DGC"/>
</dbReference>
<evidence type="ECO:0008006" key="3">
    <source>
        <dbReference type="Google" id="ProtNLM"/>
    </source>
</evidence>
<accession>Q8TJ49</accession>
<organism evidence="1 2">
    <name type="scientific">Methanosarcina acetivorans (strain ATCC 35395 / DSM 2834 / JCM 12185 / C2A)</name>
    <dbReference type="NCBI Taxonomy" id="188937"/>
    <lineage>
        <taxon>Archaea</taxon>
        <taxon>Methanobacteriati</taxon>
        <taxon>Methanobacteriota</taxon>
        <taxon>Stenosarchaea group</taxon>
        <taxon>Methanomicrobia</taxon>
        <taxon>Methanosarcinales</taxon>
        <taxon>Methanosarcinaceae</taxon>
        <taxon>Methanosarcina</taxon>
    </lineage>
</organism>
<name>Q8TJ49_METAC</name>
<dbReference type="Proteomes" id="UP000002487">
    <property type="component" value="Chromosome"/>
</dbReference>
<dbReference type="AlphaFoldDB" id="Q8TJ49"/>
<protein>
    <recommendedName>
        <fullName evidence="3">Zinc-binding protein</fullName>
    </recommendedName>
</protein>
<dbReference type="Pfam" id="PF08859">
    <property type="entry name" value="DGC"/>
    <property type="match status" value="1"/>
</dbReference>
<sequence>MKKMAEETKCACGSANVAIFPCVGAANVGQLSNKIAIELEKQGIGNLMCTVGIGARAPGLMKSAESSDRIMTIDGCPVNCATKTMELAGFRVDRQIVISDLGIKKTKDRDLKDEEVAEVLGKVLEILQSE</sequence>
<gene>
    <name evidence="1" type="ordered locus">MA_3939</name>
</gene>
<dbReference type="HOGENOM" id="CLU_143943_0_0_2"/>
<dbReference type="EMBL" id="AE010299">
    <property type="protein sequence ID" value="AAM07290.1"/>
    <property type="molecule type" value="Genomic_DNA"/>
</dbReference>